<name>A0A504UXU6_9HYPH</name>
<dbReference type="EMBL" id="VFYP01000001">
    <property type="protein sequence ID" value="TPP11581.1"/>
    <property type="molecule type" value="Genomic_DNA"/>
</dbReference>
<dbReference type="RefSeq" id="WP_140828317.1">
    <property type="nucleotide sequence ID" value="NZ_VFYP01000001.1"/>
</dbReference>
<evidence type="ECO:0000313" key="2">
    <source>
        <dbReference type="EMBL" id="TPP11581.1"/>
    </source>
</evidence>
<gene>
    <name evidence="2" type="ORF">FJQ55_12505</name>
</gene>
<dbReference type="InterPro" id="IPR036165">
    <property type="entry name" value="YefM-like_sf"/>
</dbReference>
<keyword evidence="3" id="KW-1185">Reference proteome</keyword>
<dbReference type="AlphaFoldDB" id="A0A504UXU6"/>
<comment type="similarity">
    <text evidence="1">Belongs to the phD/YefM antitoxin family.</text>
</comment>
<protein>
    <submittedName>
        <fullName evidence="2">Prevent-host-death protein</fullName>
    </submittedName>
</protein>
<proteinExistence type="inferred from homology"/>
<comment type="caution">
    <text evidence="2">The sequence shown here is derived from an EMBL/GenBank/DDBJ whole genome shotgun (WGS) entry which is preliminary data.</text>
</comment>
<dbReference type="Proteomes" id="UP000316429">
    <property type="component" value="Unassembled WGS sequence"/>
</dbReference>
<accession>A0A504UXU6</accession>
<reference evidence="2 3" key="1">
    <citation type="submission" date="2019-06" db="EMBL/GenBank/DDBJ databases">
        <title>Rhizobium sp. CL12 isolated from roots of soybean.</title>
        <authorList>
            <person name="Wang C."/>
        </authorList>
    </citation>
    <scope>NUCLEOTIDE SEQUENCE [LARGE SCALE GENOMIC DNA]</scope>
    <source>
        <strain evidence="2 3">CL12</strain>
    </source>
</reference>
<sequence>MKTVSLQEATRDLDALARAVEQGEVVTVTRDGKPVLDLVPHAGAGGEETKPKKGGIDWEAMQAHLRSIGVENAVPYIADDFDDPLPEDFLLRPLP</sequence>
<dbReference type="OrthoDB" id="9800503at2"/>
<evidence type="ECO:0000256" key="1">
    <source>
        <dbReference type="ARBA" id="ARBA00009981"/>
    </source>
</evidence>
<dbReference type="SUPFAM" id="SSF143120">
    <property type="entry name" value="YefM-like"/>
    <property type="match status" value="1"/>
</dbReference>
<dbReference type="Gene3D" id="3.40.1620.10">
    <property type="entry name" value="YefM-like domain"/>
    <property type="match status" value="1"/>
</dbReference>
<organism evidence="2 3">
    <name type="scientific">Rhizobium glycinendophyticum</name>
    <dbReference type="NCBI Taxonomy" id="2589807"/>
    <lineage>
        <taxon>Bacteria</taxon>
        <taxon>Pseudomonadati</taxon>
        <taxon>Pseudomonadota</taxon>
        <taxon>Alphaproteobacteria</taxon>
        <taxon>Hyphomicrobiales</taxon>
        <taxon>Rhizobiaceae</taxon>
        <taxon>Rhizobium/Agrobacterium group</taxon>
        <taxon>Rhizobium</taxon>
    </lineage>
</organism>
<evidence type="ECO:0000313" key="3">
    <source>
        <dbReference type="Proteomes" id="UP000316429"/>
    </source>
</evidence>